<dbReference type="EMBL" id="LR881470">
    <property type="protein sequence ID" value="CAD5336056.1"/>
    <property type="molecule type" value="Genomic_DNA"/>
</dbReference>
<feature type="region of interest" description="Disordered" evidence="10">
    <location>
        <begin position="1010"/>
        <end position="1133"/>
    </location>
</feature>
<dbReference type="Pfam" id="PF00069">
    <property type="entry name" value="Pkinase"/>
    <property type="match status" value="1"/>
</dbReference>
<evidence type="ECO:0000256" key="3">
    <source>
        <dbReference type="ARBA" id="ARBA00022679"/>
    </source>
</evidence>
<feature type="compositionally biased region" description="Polar residues" evidence="10">
    <location>
        <begin position="138"/>
        <end position="150"/>
    </location>
</feature>
<dbReference type="GO" id="GO:0005524">
    <property type="term" value="F:ATP binding"/>
    <property type="evidence" value="ECO:0007669"/>
    <property type="project" value="UniProtKB-UniRule"/>
</dbReference>
<dbReference type="PANTHER" id="PTHR48016">
    <property type="entry name" value="MAP KINASE KINASE KINASE SSK2-RELATED-RELATED"/>
    <property type="match status" value="1"/>
</dbReference>
<name>A0A7G2FJD1_ARATH</name>
<dbReference type="InterPro" id="IPR036361">
    <property type="entry name" value="SAP_dom_sf"/>
</dbReference>
<feature type="compositionally biased region" description="Polar residues" evidence="10">
    <location>
        <begin position="1081"/>
        <end position="1092"/>
    </location>
</feature>
<evidence type="ECO:0000256" key="7">
    <source>
        <dbReference type="ARBA" id="ARBA00047559"/>
    </source>
</evidence>
<evidence type="ECO:0000313" key="12">
    <source>
        <dbReference type="EMBL" id="CAD5336056.1"/>
    </source>
</evidence>
<accession>A0A7G2FJD1</accession>
<feature type="compositionally biased region" description="Low complexity" evidence="10">
    <location>
        <begin position="1098"/>
        <end position="1110"/>
    </location>
</feature>
<evidence type="ECO:0000256" key="2">
    <source>
        <dbReference type="ARBA" id="ARBA00012406"/>
    </source>
</evidence>
<comment type="similarity">
    <text evidence="1">Belongs to the protein kinase superfamily. STE Ser/Thr protein kinase family. MAP kinase kinase kinase subfamily.</text>
</comment>
<dbReference type="PROSITE" id="PS50011">
    <property type="entry name" value="PROTEIN_KINASE_DOM"/>
    <property type="match status" value="1"/>
</dbReference>
<feature type="compositionally biased region" description="Polar residues" evidence="10">
    <location>
        <begin position="652"/>
        <end position="661"/>
    </location>
</feature>
<feature type="compositionally biased region" description="Basic and acidic residues" evidence="10">
    <location>
        <begin position="124"/>
        <end position="137"/>
    </location>
</feature>
<dbReference type="AlphaFoldDB" id="A0A7G2FJD1"/>
<evidence type="ECO:0000256" key="8">
    <source>
        <dbReference type="ARBA" id="ARBA00048329"/>
    </source>
</evidence>
<feature type="compositionally biased region" description="Polar residues" evidence="10">
    <location>
        <begin position="162"/>
        <end position="173"/>
    </location>
</feature>
<keyword evidence="4 9" id="KW-0547">Nucleotide-binding</keyword>
<feature type="compositionally biased region" description="Low complexity" evidence="10">
    <location>
        <begin position="1"/>
        <end position="27"/>
    </location>
</feature>
<evidence type="ECO:0000256" key="6">
    <source>
        <dbReference type="ARBA" id="ARBA00022840"/>
    </source>
</evidence>
<dbReference type="Gene3D" id="1.10.510.10">
    <property type="entry name" value="Transferase(Phosphotransferase) domain 1"/>
    <property type="match status" value="1"/>
</dbReference>
<keyword evidence="5" id="KW-0418">Kinase</keyword>
<evidence type="ECO:0000256" key="9">
    <source>
        <dbReference type="PROSITE-ProRule" id="PRU10141"/>
    </source>
</evidence>
<feature type="domain" description="Protein kinase" evidence="11">
    <location>
        <begin position="346"/>
        <end position="607"/>
    </location>
</feature>
<evidence type="ECO:0000259" key="11">
    <source>
        <dbReference type="PROSITE" id="PS50011"/>
    </source>
</evidence>
<evidence type="ECO:0000256" key="4">
    <source>
        <dbReference type="ARBA" id="ARBA00022741"/>
    </source>
</evidence>
<feature type="compositionally biased region" description="Polar residues" evidence="10">
    <location>
        <begin position="242"/>
        <end position="251"/>
    </location>
</feature>
<feature type="binding site" evidence="9">
    <location>
        <position position="375"/>
    </location>
    <ligand>
        <name>ATP</name>
        <dbReference type="ChEBI" id="CHEBI:30616"/>
    </ligand>
</feature>
<dbReference type="PANTHER" id="PTHR48016:SF5">
    <property type="entry name" value="MITOGEN-ACTIVATED PROTEIN KINASE KINASE KINASE 5"/>
    <property type="match status" value="1"/>
</dbReference>
<feature type="compositionally biased region" description="Acidic residues" evidence="10">
    <location>
        <begin position="708"/>
        <end position="759"/>
    </location>
</feature>
<feature type="region of interest" description="Disordered" evidence="10">
    <location>
        <begin position="238"/>
        <end position="302"/>
    </location>
</feature>
<protein>
    <recommendedName>
        <fullName evidence="2">mitogen-activated protein kinase kinase kinase</fullName>
        <ecNumber evidence="2">2.7.11.25</ecNumber>
    </recommendedName>
</protein>
<dbReference type="FunFam" id="1.10.510.10:FF:000357">
    <property type="entry name" value="Mitogen-activated protein kinase kinase kinase 5"/>
    <property type="match status" value="1"/>
</dbReference>
<dbReference type="Pfam" id="PF24766">
    <property type="entry name" value="DUF7699"/>
    <property type="match status" value="1"/>
</dbReference>
<evidence type="ECO:0000256" key="5">
    <source>
        <dbReference type="ARBA" id="ARBA00022777"/>
    </source>
</evidence>
<proteinExistence type="inferred from homology"/>
<feature type="compositionally biased region" description="Polar residues" evidence="10">
    <location>
        <begin position="1118"/>
        <end position="1128"/>
    </location>
</feature>
<dbReference type="InterPro" id="IPR000719">
    <property type="entry name" value="Prot_kinase_dom"/>
</dbReference>
<feature type="compositionally biased region" description="Polar residues" evidence="10">
    <location>
        <begin position="1010"/>
        <end position="1034"/>
    </location>
</feature>
<feature type="compositionally biased region" description="Polar residues" evidence="10">
    <location>
        <begin position="610"/>
        <end position="633"/>
    </location>
</feature>
<organism evidence="12 13">
    <name type="scientific">Arabidopsis thaliana</name>
    <name type="common">Mouse-ear cress</name>
    <dbReference type="NCBI Taxonomy" id="3702"/>
    <lineage>
        <taxon>Eukaryota</taxon>
        <taxon>Viridiplantae</taxon>
        <taxon>Streptophyta</taxon>
        <taxon>Embryophyta</taxon>
        <taxon>Tracheophyta</taxon>
        <taxon>Spermatophyta</taxon>
        <taxon>Magnoliopsida</taxon>
        <taxon>eudicotyledons</taxon>
        <taxon>Gunneridae</taxon>
        <taxon>Pentapetalae</taxon>
        <taxon>rosids</taxon>
        <taxon>malvids</taxon>
        <taxon>Brassicales</taxon>
        <taxon>Brassicaceae</taxon>
        <taxon>Camelineae</taxon>
        <taxon>Arabidopsis</taxon>
    </lineage>
</organism>
<dbReference type="GO" id="GO:0004709">
    <property type="term" value="F:MAP kinase kinase kinase activity"/>
    <property type="evidence" value="ECO:0007669"/>
    <property type="project" value="UniProtKB-EC"/>
</dbReference>
<sequence length="1251" mass="140737">MRWLPQISFSSPSSSPSSSLKPVASYSESPDPDRNQDRDRFHRRLFRFNRGRLTRQRKLRHLTDDDVLLGERRASTSSSTFDSGLTRSPSAFIAVPRSPSAVPLPLPLPLPEVAGIRNAANARGLDDRDRDPERLISDRTSSGPPLTSVNGGFARDSRKATENSSYQDFSPRNRNGYWVNIPTMSAPTSPYMSPVPSPQRKSTGHDLPFFYLPPKSNQAWSAPDMPLDTSGLPPPAFYDITAFSTDNSPIHSPQPRSPRKQIRSPQPSRPSSPLHSVDSSAPPRDSVSSPLHPRLSTDVTNGRRDCCNVHPLPLPPGATCSSSSAASVPSPQAPLKLDSFPMNSQWKKGKLIGRGTFGSVYVASNSETGALCAMKEVELFPDDPKSAECIKQLEQEIKLLSNLQHPNIVQYFGSETVEDRFFIYLEYVHPGSINKYIRDHCGTMTESVVRNFTRHILSGLAYLHNKKTVHRDIKGANLLVDASGVVKLADFGMAKHLTGQRADLSLKGSPYWMAPELMQAVMQKDSNPDLAFAVDIWSLGCTIIEMFTGKPPWSEFEGAAAMFKVMRDSPPIPESMSPEGKDFLRLCFQRNPAERPTASMLLEHRFLKNSLQPTSPSNSDVSQLFNGMNITEPSSRREKPNFKLDQVPRARNMTSSESESGQQQQQQQYRSPDLTGTVNRLSPRSTLEAIPSPSLMSAAEKVIIDLCSSEEEEEDVFGDENNYDETEEEEDEDTNSSEDDSDWSHDDDDATESDVEADEIGVKGDNDDGDEDDKVTRLLTAGSDLKSVNVKECKAYLRKHGLRLSGTKPVCIDRILEHWRIKDGTGEAVYPRSSFAINCKGDVCKGDIVLFTQKVHHKYEKMKKSGNIMGRRTVAGQVVKESYGTAKQQHTFTIEVLWCEGTQKLPPLYPLLVKGRNLYRLMTLRQRWPNEEDRVKVLNEKHNRGAAARKVMRERKIKSGYVLKDGRLQKPGHVKKPCQVKTRKNEKDENLTQRLRQNTPANHSLVAFPNQNPSQGHKNHPTQLTDMNPANFYTSRPHAPRSHAPPTYAPRPHAPLTYAPRSYAPINSHLPRPNIPPYHSYTYSEQQNQTNQRPPPASYTYSTQQNQTNQRPPPASYTYPTQQNQTHQRPPPAFYNRRTASNAPQGQASFNPHANTHTVPVTHQRRPYQNPHVSSNSGYNLGVRDLEHFSHMMISHRREGDTYRQSEVTQGPYMNHQTYHSNFNSSYNHGARDLYMVNNRREGDNHRPNYR</sequence>
<dbReference type="InterPro" id="IPR056116">
    <property type="entry name" value="DUF7699"/>
</dbReference>
<feature type="region of interest" description="Disordered" evidence="10">
    <location>
        <begin position="708"/>
        <end position="774"/>
    </location>
</feature>
<dbReference type="SMART" id="SM00220">
    <property type="entry name" value="S_TKc"/>
    <property type="match status" value="1"/>
</dbReference>
<feature type="region of interest" description="Disordered" evidence="10">
    <location>
        <begin position="610"/>
        <end position="693"/>
    </location>
</feature>
<keyword evidence="3" id="KW-0808">Transferase</keyword>
<comment type="catalytic activity">
    <reaction evidence="8">
        <text>L-seryl-[protein] + ATP = O-phospho-L-seryl-[protein] + ADP + H(+)</text>
        <dbReference type="Rhea" id="RHEA:17989"/>
        <dbReference type="Rhea" id="RHEA-COMP:9863"/>
        <dbReference type="Rhea" id="RHEA-COMP:11604"/>
        <dbReference type="ChEBI" id="CHEBI:15378"/>
        <dbReference type="ChEBI" id="CHEBI:29999"/>
        <dbReference type="ChEBI" id="CHEBI:30616"/>
        <dbReference type="ChEBI" id="CHEBI:83421"/>
        <dbReference type="ChEBI" id="CHEBI:456216"/>
        <dbReference type="EC" id="2.7.11.25"/>
    </reaction>
</comment>
<dbReference type="Proteomes" id="UP000516314">
    <property type="component" value="Chromosome 5"/>
</dbReference>
<dbReference type="InterPro" id="IPR050538">
    <property type="entry name" value="MAP_kinase_kinase_kinase"/>
</dbReference>
<feature type="compositionally biased region" description="Low complexity" evidence="10">
    <location>
        <begin position="263"/>
        <end position="273"/>
    </location>
</feature>
<feature type="compositionally biased region" description="Polar residues" evidence="10">
    <location>
        <begin position="674"/>
        <end position="685"/>
    </location>
</feature>
<feature type="compositionally biased region" description="Basic and acidic residues" evidence="10">
    <location>
        <begin position="31"/>
        <end position="40"/>
    </location>
</feature>
<feature type="region of interest" description="Disordered" evidence="10">
    <location>
        <begin position="1"/>
        <end position="41"/>
    </location>
</feature>
<dbReference type="PROSITE" id="PS00107">
    <property type="entry name" value="PROTEIN_KINASE_ATP"/>
    <property type="match status" value="1"/>
</dbReference>
<feature type="compositionally biased region" description="Basic and acidic residues" evidence="10">
    <location>
        <begin position="634"/>
        <end position="648"/>
    </location>
</feature>
<gene>
    <name evidence="12" type="ORF">AT9943_LOCUS23271</name>
</gene>
<dbReference type="EC" id="2.7.11.25" evidence="2"/>
<evidence type="ECO:0000256" key="10">
    <source>
        <dbReference type="SAM" id="MobiDB-lite"/>
    </source>
</evidence>
<keyword evidence="6 9" id="KW-0067">ATP-binding</keyword>
<dbReference type="SUPFAM" id="SSF56112">
    <property type="entry name" value="Protein kinase-like (PK-like)"/>
    <property type="match status" value="1"/>
</dbReference>
<dbReference type="Pfam" id="PF02037">
    <property type="entry name" value="SAP"/>
    <property type="match status" value="1"/>
</dbReference>
<feature type="region of interest" description="Disordered" evidence="10">
    <location>
        <begin position="121"/>
        <end position="176"/>
    </location>
</feature>
<dbReference type="InterPro" id="IPR011009">
    <property type="entry name" value="Kinase-like_dom_sf"/>
</dbReference>
<dbReference type="Gene3D" id="1.10.720.30">
    <property type="entry name" value="SAP domain"/>
    <property type="match status" value="1"/>
</dbReference>
<dbReference type="InterPro" id="IPR003034">
    <property type="entry name" value="SAP_dom"/>
</dbReference>
<evidence type="ECO:0000313" key="13">
    <source>
        <dbReference type="Proteomes" id="UP000516314"/>
    </source>
</evidence>
<evidence type="ECO:0000256" key="1">
    <source>
        <dbReference type="ARBA" id="ARBA00006529"/>
    </source>
</evidence>
<reference evidence="12 13" key="1">
    <citation type="submission" date="2020-09" db="EMBL/GenBank/DDBJ databases">
        <authorList>
            <person name="Ashkenazy H."/>
        </authorList>
    </citation>
    <scope>NUCLEOTIDE SEQUENCE [LARGE SCALE GENOMIC DNA]</scope>
    <source>
        <strain evidence="13">cv. Cdm-0</strain>
    </source>
</reference>
<dbReference type="InterPro" id="IPR017441">
    <property type="entry name" value="Protein_kinase_ATP_BS"/>
</dbReference>
<comment type="catalytic activity">
    <reaction evidence="7">
        <text>L-threonyl-[protein] + ATP = O-phospho-L-threonyl-[protein] + ADP + H(+)</text>
        <dbReference type="Rhea" id="RHEA:46608"/>
        <dbReference type="Rhea" id="RHEA-COMP:11060"/>
        <dbReference type="Rhea" id="RHEA-COMP:11605"/>
        <dbReference type="ChEBI" id="CHEBI:15378"/>
        <dbReference type="ChEBI" id="CHEBI:30013"/>
        <dbReference type="ChEBI" id="CHEBI:30616"/>
        <dbReference type="ChEBI" id="CHEBI:61977"/>
        <dbReference type="ChEBI" id="CHEBI:456216"/>
        <dbReference type="EC" id="2.7.11.25"/>
    </reaction>
</comment>